<keyword evidence="5" id="KW-1185">Reference proteome</keyword>
<dbReference type="PANTHER" id="PTHR40274:SF4">
    <property type="entry name" value="BLL1406 PROTEIN"/>
    <property type="match status" value="1"/>
</dbReference>
<dbReference type="RefSeq" id="WP_089370387.1">
    <property type="nucleotide sequence ID" value="NZ_BMEP01000003.1"/>
</dbReference>
<dbReference type="AlphaFoldDB" id="A0A238WI44"/>
<evidence type="ECO:0000313" key="4">
    <source>
        <dbReference type="EMBL" id="SNR46137.1"/>
    </source>
</evidence>
<keyword evidence="1 2" id="KW-0732">Signal</keyword>
<evidence type="ECO:0000256" key="2">
    <source>
        <dbReference type="SAM" id="SignalP"/>
    </source>
</evidence>
<dbReference type="Proteomes" id="UP000198379">
    <property type="component" value="Unassembled WGS sequence"/>
</dbReference>
<organism evidence="4 5">
    <name type="scientific">Dokdonia pacifica</name>
    <dbReference type="NCBI Taxonomy" id="1627892"/>
    <lineage>
        <taxon>Bacteria</taxon>
        <taxon>Pseudomonadati</taxon>
        <taxon>Bacteroidota</taxon>
        <taxon>Flavobacteriia</taxon>
        <taxon>Flavobacteriales</taxon>
        <taxon>Flavobacteriaceae</taxon>
        <taxon>Dokdonia</taxon>
    </lineage>
</organism>
<evidence type="ECO:0000256" key="1">
    <source>
        <dbReference type="ARBA" id="ARBA00022729"/>
    </source>
</evidence>
<dbReference type="InterPro" id="IPR051344">
    <property type="entry name" value="Vgb"/>
</dbReference>
<reference evidence="4 5" key="1">
    <citation type="submission" date="2017-06" db="EMBL/GenBank/DDBJ databases">
        <authorList>
            <person name="Kim H.J."/>
            <person name="Triplett B.A."/>
        </authorList>
    </citation>
    <scope>NUCLEOTIDE SEQUENCE [LARGE SCALE GENOMIC DNA]</scope>
    <source>
        <strain evidence="4 5">DSM 25597</strain>
    </source>
</reference>
<dbReference type="SUPFAM" id="SSF63825">
    <property type="entry name" value="YWTD domain"/>
    <property type="match status" value="1"/>
</dbReference>
<dbReference type="NCBIfam" id="TIGR04183">
    <property type="entry name" value="Por_Secre_tail"/>
    <property type="match status" value="1"/>
</dbReference>
<dbReference type="PANTHER" id="PTHR40274">
    <property type="entry name" value="VIRGINIAMYCIN B LYASE"/>
    <property type="match status" value="1"/>
</dbReference>
<feature type="signal peptide" evidence="2">
    <location>
        <begin position="1"/>
        <end position="22"/>
    </location>
</feature>
<accession>A0A238WI44</accession>
<name>A0A238WI44_9FLAO</name>
<dbReference type="InterPro" id="IPR015943">
    <property type="entry name" value="WD40/YVTN_repeat-like_dom_sf"/>
</dbReference>
<evidence type="ECO:0000259" key="3">
    <source>
        <dbReference type="Pfam" id="PF18962"/>
    </source>
</evidence>
<proteinExistence type="predicted"/>
<dbReference type="EMBL" id="FZNY01000001">
    <property type="protein sequence ID" value="SNR46137.1"/>
    <property type="molecule type" value="Genomic_DNA"/>
</dbReference>
<dbReference type="Gene3D" id="2.130.10.10">
    <property type="entry name" value="YVTN repeat-like/Quinoprotein amine dehydrogenase"/>
    <property type="match status" value="1"/>
</dbReference>
<gene>
    <name evidence="4" type="ORF">SAMN06265376_1011095</name>
</gene>
<sequence length="351" mass="37909">MKKTTFLFLLIIPFLSISQVSSVVTGLSDPFDVVIQGSDAYVAEFSGNAIVRVDLTDTNPTAEDVITGINGPTSLLFDGDDVYISQVGGVITRRDASDLISNQVTIASGLVTPVSMVRIDNDLYFSEFQGGRIGRVDLTTGAVSTVINGLNFPEQIVLIGDELFIAHAGANRVSKFNVTETTPVLEDVVTGLNNPAGIHAEGSILLVTEFVTNGSIFRIDTSETSPTAIELVSNQNNPFGVSFYNDDLYFVQNGAGILSRFQGNVLSVSDQILANTITVFPNPNQGQFSIKGLQGKTINDIAIIDVTGRIVKQYRSQDNIQNVLEHTLSSGTYFLTINTLEGRFTERIIIQ</sequence>
<dbReference type="OrthoDB" id="1489153at2"/>
<protein>
    <submittedName>
        <fullName evidence="4">Por secretion system C-terminal sorting domain-containing protein</fullName>
    </submittedName>
</protein>
<dbReference type="InterPro" id="IPR026444">
    <property type="entry name" value="Secre_tail"/>
</dbReference>
<dbReference type="Pfam" id="PF18962">
    <property type="entry name" value="Por_Secre_tail"/>
    <property type="match status" value="1"/>
</dbReference>
<feature type="chain" id="PRO_5012330885" evidence="2">
    <location>
        <begin position="23"/>
        <end position="351"/>
    </location>
</feature>
<evidence type="ECO:0000313" key="5">
    <source>
        <dbReference type="Proteomes" id="UP000198379"/>
    </source>
</evidence>
<feature type="domain" description="Secretion system C-terminal sorting" evidence="3">
    <location>
        <begin position="279"/>
        <end position="350"/>
    </location>
</feature>